<name>A0A9Q1C083_HOLLE</name>
<gene>
    <name evidence="1" type="ORF">HOLleu_20038</name>
</gene>
<organism evidence="1 2">
    <name type="scientific">Holothuria leucospilota</name>
    <name type="common">Black long sea cucumber</name>
    <name type="synonym">Mertensiothuria leucospilota</name>
    <dbReference type="NCBI Taxonomy" id="206669"/>
    <lineage>
        <taxon>Eukaryota</taxon>
        <taxon>Metazoa</taxon>
        <taxon>Echinodermata</taxon>
        <taxon>Eleutherozoa</taxon>
        <taxon>Echinozoa</taxon>
        <taxon>Holothuroidea</taxon>
        <taxon>Aspidochirotacea</taxon>
        <taxon>Aspidochirotida</taxon>
        <taxon>Holothuriidae</taxon>
        <taxon>Holothuria</taxon>
    </lineage>
</organism>
<evidence type="ECO:0000313" key="1">
    <source>
        <dbReference type="EMBL" id="KAJ8036152.1"/>
    </source>
</evidence>
<evidence type="ECO:0000313" key="2">
    <source>
        <dbReference type="Proteomes" id="UP001152320"/>
    </source>
</evidence>
<dbReference type="AlphaFoldDB" id="A0A9Q1C083"/>
<dbReference type="EMBL" id="JAIZAY010000009">
    <property type="protein sequence ID" value="KAJ8036152.1"/>
    <property type="molecule type" value="Genomic_DNA"/>
</dbReference>
<protein>
    <submittedName>
        <fullName evidence="1">Uncharacterized protein</fullName>
    </submittedName>
</protein>
<sequence>MDAETLMATLKELSTKVEAMTLSLDTEKVNRTQTSPAVDYGSIASMSAPAGYQSDFNRMGSPCTPCHPHKHQVNHLNVRNESRATHSGDNSAVTRALPRTMGTRQQLPSRCTWGISVQLAT</sequence>
<comment type="caution">
    <text evidence="1">The sequence shown here is derived from an EMBL/GenBank/DDBJ whole genome shotgun (WGS) entry which is preliminary data.</text>
</comment>
<dbReference type="Proteomes" id="UP001152320">
    <property type="component" value="Chromosome 9"/>
</dbReference>
<reference evidence="1" key="1">
    <citation type="submission" date="2021-10" db="EMBL/GenBank/DDBJ databases">
        <title>Tropical sea cucumber genome reveals ecological adaptation and Cuvierian tubules defense mechanism.</title>
        <authorList>
            <person name="Chen T."/>
        </authorList>
    </citation>
    <scope>NUCLEOTIDE SEQUENCE</scope>
    <source>
        <strain evidence="1">Nanhai2018</strain>
        <tissue evidence="1">Muscle</tissue>
    </source>
</reference>
<proteinExistence type="predicted"/>
<accession>A0A9Q1C083</accession>
<keyword evidence="2" id="KW-1185">Reference proteome</keyword>